<dbReference type="KEGG" id="mste:MSTE_03652"/>
<dbReference type="RefSeq" id="WP_096503268.1">
    <property type="nucleotide sequence ID" value="NZ_AP018165.1"/>
</dbReference>
<evidence type="ECO:0000256" key="1">
    <source>
        <dbReference type="SAM" id="MobiDB-lite"/>
    </source>
</evidence>
<organism evidence="3 4">
    <name type="scientific">[Mycobacterium] stephanolepidis</name>
    <dbReference type="NCBI Taxonomy" id="1520670"/>
    <lineage>
        <taxon>Bacteria</taxon>
        <taxon>Bacillati</taxon>
        <taxon>Actinomycetota</taxon>
        <taxon>Actinomycetes</taxon>
        <taxon>Mycobacteriales</taxon>
        <taxon>Mycobacteriaceae</taxon>
        <taxon>Mycobacteroides</taxon>
    </lineage>
</organism>
<dbReference type="Pfam" id="PF12079">
    <property type="entry name" value="DUF3558"/>
    <property type="match status" value="1"/>
</dbReference>
<dbReference type="InterPro" id="IPR024520">
    <property type="entry name" value="DUF3558"/>
</dbReference>
<gene>
    <name evidence="3" type="ORF">MSTE_03652</name>
</gene>
<protein>
    <recommendedName>
        <fullName evidence="5">DUF3558 domain-containing protein</fullName>
    </recommendedName>
</protein>
<dbReference type="EMBL" id="AP018165">
    <property type="protein sequence ID" value="BAX98951.1"/>
    <property type="molecule type" value="Genomic_DNA"/>
</dbReference>
<proteinExistence type="predicted"/>
<evidence type="ECO:0000256" key="2">
    <source>
        <dbReference type="SAM" id="SignalP"/>
    </source>
</evidence>
<feature type="region of interest" description="Disordered" evidence="1">
    <location>
        <begin position="23"/>
        <end position="62"/>
    </location>
</feature>
<dbReference type="AlphaFoldDB" id="A0A1Z4F162"/>
<evidence type="ECO:0008006" key="5">
    <source>
        <dbReference type="Google" id="ProtNLM"/>
    </source>
</evidence>
<keyword evidence="4" id="KW-1185">Reference proteome</keyword>
<feature type="chain" id="PRO_5038686853" description="DUF3558 domain-containing protein" evidence="2">
    <location>
        <begin position="21"/>
        <end position="202"/>
    </location>
</feature>
<reference evidence="4" key="1">
    <citation type="journal article" date="2017" name="Genome Announc.">
        <title>Complete Genome Sequence of Mycobacterium stephanolepidis.</title>
        <authorList>
            <person name="Fukano H."/>
            <person name="Yoshida M."/>
            <person name="Katayama Y."/>
            <person name="Omatsu T."/>
            <person name="Mizutani T."/>
            <person name="Kurata O."/>
            <person name="Wada S."/>
            <person name="Hoshino Y."/>
        </authorList>
    </citation>
    <scope>NUCLEOTIDE SEQUENCE [LARGE SCALE GENOMIC DNA]</scope>
    <source>
        <strain evidence="4">NJB0901</strain>
    </source>
</reference>
<name>A0A1Z4F162_9MYCO</name>
<accession>A0A1Z4F162</accession>
<keyword evidence="2" id="KW-0732">Signal</keyword>
<feature type="compositionally biased region" description="Low complexity" evidence="1">
    <location>
        <begin position="26"/>
        <end position="50"/>
    </location>
</feature>
<feature type="signal peptide" evidence="2">
    <location>
        <begin position="1"/>
        <end position="20"/>
    </location>
</feature>
<dbReference type="PROSITE" id="PS51257">
    <property type="entry name" value="PROKAR_LIPOPROTEIN"/>
    <property type="match status" value="1"/>
</dbReference>
<evidence type="ECO:0000313" key="4">
    <source>
        <dbReference type="Proteomes" id="UP000217954"/>
    </source>
</evidence>
<evidence type="ECO:0000313" key="3">
    <source>
        <dbReference type="EMBL" id="BAX98951.1"/>
    </source>
</evidence>
<reference evidence="3 4" key="2">
    <citation type="journal article" date="2017" name="Int. J. Syst. Evol. Microbiol.">
        <title>Mycobacterium stephanolepidis sp. nov., a rapidly growing species related to Mycobacterium chelonae, isolated from marine teleost fish, Stephanolepis cirrhifer.</title>
        <authorList>
            <person name="Fukano H."/>
            <person name="Wada S."/>
            <person name="Kurata O."/>
            <person name="Katayama K."/>
            <person name="Fujiwara N."/>
            <person name="Hoshino Y."/>
        </authorList>
    </citation>
    <scope>NUCLEOTIDE SEQUENCE [LARGE SCALE GENOMIC DNA]</scope>
    <source>
        <strain evidence="3 4">NJB0901</strain>
    </source>
</reference>
<sequence>MMRMGLACAAALLMAGCSTSTGITKPADSTGSAPSSASATASSQPQVSSTLTAPHPPPSHWNDGTSYDPCFGYSAEQIRSWGLDSAKVTDVGTQDPQLRGCQWKGLSGGWTAELTVANTKVSAYLDPELYTNPQPITVAGLDGVIYQGRVASVPTCTVILPSQQATVAVVVVVVDVQEAKDVPDPCAKATEVAAAVAPTLPK</sequence>
<dbReference type="Proteomes" id="UP000217954">
    <property type="component" value="Chromosome"/>
</dbReference>
<dbReference type="OrthoDB" id="4764170at2"/>